<keyword evidence="2" id="KW-1185">Reference proteome</keyword>
<evidence type="ECO:0000313" key="2">
    <source>
        <dbReference type="Proteomes" id="UP001060085"/>
    </source>
</evidence>
<protein>
    <submittedName>
        <fullName evidence="1">Uncharacterized protein</fullName>
    </submittedName>
</protein>
<reference evidence="2" key="1">
    <citation type="journal article" date="2023" name="Nat. Plants">
        <title>Single-cell RNA sequencing provides a high-resolution roadmap for understanding the multicellular compartmentation of specialized metabolism.</title>
        <authorList>
            <person name="Sun S."/>
            <person name="Shen X."/>
            <person name="Li Y."/>
            <person name="Li Y."/>
            <person name="Wang S."/>
            <person name="Li R."/>
            <person name="Zhang H."/>
            <person name="Shen G."/>
            <person name="Guo B."/>
            <person name="Wei J."/>
            <person name="Xu J."/>
            <person name="St-Pierre B."/>
            <person name="Chen S."/>
            <person name="Sun C."/>
        </authorList>
    </citation>
    <scope>NUCLEOTIDE SEQUENCE [LARGE SCALE GENOMIC DNA]</scope>
</reference>
<gene>
    <name evidence="1" type="ORF">M9H77_25915</name>
</gene>
<dbReference type="Proteomes" id="UP001060085">
    <property type="component" value="Linkage Group LG06"/>
</dbReference>
<name>A0ACC0AAX4_CATRO</name>
<accession>A0ACC0AAX4</accession>
<proteinExistence type="predicted"/>
<sequence>MHEISSIERMRHGFLRDIFIEATLQAYVRNLQLNGANSFIGFRRNYFVRIEELLRALIYLYFSIFAPSVRPATEAYKPYIQQFPMLGYKNENKLLDIRLSLDVMTADEVRWALYRIQEIRACWVSTWHGFIAYFDCVKSVFPPSYPASGGTQAAKQQNVLVEEYFCGGTMAEAPSHLLTETWTNSPEDTESRDIPSGFHLPVAPVMPLQALLDLIASEATREDLEDSEFRRTIRDLLRKHYRDP</sequence>
<dbReference type="EMBL" id="CM044706">
    <property type="protein sequence ID" value="KAI5657122.1"/>
    <property type="molecule type" value="Genomic_DNA"/>
</dbReference>
<organism evidence="1 2">
    <name type="scientific">Catharanthus roseus</name>
    <name type="common">Madagascar periwinkle</name>
    <name type="synonym">Vinca rosea</name>
    <dbReference type="NCBI Taxonomy" id="4058"/>
    <lineage>
        <taxon>Eukaryota</taxon>
        <taxon>Viridiplantae</taxon>
        <taxon>Streptophyta</taxon>
        <taxon>Embryophyta</taxon>
        <taxon>Tracheophyta</taxon>
        <taxon>Spermatophyta</taxon>
        <taxon>Magnoliopsida</taxon>
        <taxon>eudicotyledons</taxon>
        <taxon>Gunneridae</taxon>
        <taxon>Pentapetalae</taxon>
        <taxon>asterids</taxon>
        <taxon>lamiids</taxon>
        <taxon>Gentianales</taxon>
        <taxon>Apocynaceae</taxon>
        <taxon>Rauvolfioideae</taxon>
        <taxon>Vinceae</taxon>
        <taxon>Catharanthinae</taxon>
        <taxon>Catharanthus</taxon>
    </lineage>
</organism>
<comment type="caution">
    <text evidence="1">The sequence shown here is derived from an EMBL/GenBank/DDBJ whole genome shotgun (WGS) entry which is preliminary data.</text>
</comment>
<evidence type="ECO:0000313" key="1">
    <source>
        <dbReference type="EMBL" id="KAI5657122.1"/>
    </source>
</evidence>